<accession>A0A383C947</accession>
<name>A0A383C947_9ZZZZ</name>
<gene>
    <name evidence="1" type="ORF">METZ01_LOCUS481545</name>
</gene>
<protein>
    <submittedName>
        <fullName evidence="1">Uncharacterized protein</fullName>
    </submittedName>
</protein>
<dbReference type="EMBL" id="UINC01206862">
    <property type="protein sequence ID" value="SVE28691.1"/>
    <property type="molecule type" value="Genomic_DNA"/>
</dbReference>
<organism evidence="1">
    <name type="scientific">marine metagenome</name>
    <dbReference type="NCBI Taxonomy" id="408172"/>
    <lineage>
        <taxon>unclassified sequences</taxon>
        <taxon>metagenomes</taxon>
        <taxon>ecological metagenomes</taxon>
    </lineage>
</organism>
<proteinExistence type="predicted"/>
<evidence type="ECO:0000313" key="1">
    <source>
        <dbReference type="EMBL" id="SVE28691.1"/>
    </source>
</evidence>
<reference evidence="1" key="1">
    <citation type="submission" date="2018-05" db="EMBL/GenBank/DDBJ databases">
        <authorList>
            <person name="Lanie J.A."/>
            <person name="Ng W.-L."/>
            <person name="Kazmierczak K.M."/>
            <person name="Andrzejewski T.M."/>
            <person name="Davidsen T.M."/>
            <person name="Wayne K.J."/>
            <person name="Tettelin H."/>
            <person name="Glass J.I."/>
            <person name="Rusch D."/>
            <person name="Podicherti R."/>
            <person name="Tsui H.-C.T."/>
            <person name="Winkler M.E."/>
        </authorList>
    </citation>
    <scope>NUCLEOTIDE SEQUENCE</scope>
</reference>
<dbReference type="AlphaFoldDB" id="A0A383C947"/>
<sequence>MRCLLIGILSEGAIYSYFFLENLIWLL</sequence>